<dbReference type="WBParaSite" id="SSLN_0001440701-mRNA-1">
    <property type="protein sequence ID" value="SSLN_0001440701-mRNA-1"/>
    <property type="gene ID" value="SSLN_0001440701"/>
</dbReference>
<reference evidence="1 2" key="2">
    <citation type="submission" date="2018-11" db="EMBL/GenBank/DDBJ databases">
        <authorList>
            <consortium name="Pathogen Informatics"/>
        </authorList>
    </citation>
    <scope>NUCLEOTIDE SEQUENCE [LARGE SCALE GENOMIC DNA]</scope>
    <source>
        <strain evidence="1 2">NST_G2</strain>
    </source>
</reference>
<dbReference type="OrthoDB" id="1920064at2759"/>
<organism evidence="3">
    <name type="scientific">Schistocephalus solidus</name>
    <name type="common">Tapeworm</name>
    <dbReference type="NCBI Taxonomy" id="70667"/>
    <lineage>
        <taxon>Eukaryota</taxon>
        <taxon>Metazoa</taxon>
        <taxon>Spiralia</taxon>
        <taxon>Lophotrochozoa</taxon>
        <taxon>Platyhelminthes</taxon>
        <taxon>Cestoda</taxon>
        <taxon>Eucestoda</taxon>
        <taxon>Diphyllobothriidea</taxon>
        <taxon>Diphyllobothriidae</taxon>
        <taxon>Schistocephalus</taxon>
    </lineage>
</organism>
<gene>
    <name evidence="1" type="ORF">SSLN_LOCUS13875</name>
</gene>
<evidence type="ECO:0000313" key="2">
    <source>
        <dbReference type="Proteomes" id="UP000275846"/>
    </source>
</evidence>
<evidence type="ECO:0000313" key="1">
    <source>
        <dbReference type="EMBL" id="VDM00261.1"/>
    </source>
</evidence>
<keyword evidence="2" id="KW-1185">Reference proteome</keyword>
<name>A0A183TBM7_SCHSO</name>
<dbReference type="Proteomes" id="UP000275846">
    <property type="component" value="Unassembled WGS sequence"/>
</dbReference>
<dbReference type="AlphaFoldDB" id="A0A183TBM7"/>
<proteinExistence type="predicted"/>
<dbReference type="EMBL" id="UYSU01038448">
    <property type="protein sequence ID" value="VDM00261.1"/>
    <property type="molecule type" value="Genomic_DNA"/>
</dbReference>
<protein>
    <submittedName>
        <fullName evidence="1 3">Uncharacterized protein</fullName>
    </submittedName>
</protein>
<sequence length="161" mass="17494">MFNQADSCTEDALEARGYWQGLGFDDVGLGRWLVSCRSFGLGGDDLVATPSQLHLPQYGVDAEDSGPLQDFRVRDHVLPSQLQYSAEAVEMEVIQLPGLVRVDGPGFRSVQDCYQGNGLEHLQFGIQVKIVVIPYGGLQHAEGLTSFGDPLSNLVVDSRVA</sequence>
<evidence type="ECO:0000313" key="3">
    <source>
        <dbReference type="WBParaSite" id="SSLN_0001440701-mRNA-1"/>
    </source>
</evidence>
<accession>A0A183TBM7</accession>
<reference evidence="3" key="1">
    <citation type="submission" date="2016-06" db="UniProtKB">
        <authorList>
            <consortium name="WormBaseParasite"/>
        </authorList>
    </citation>
    <scope>IDENTIFICATION</scope>
</reference>